<accession>A0A1G9DTC7</accession>
<dbReference type="PANTHER" id="PTHR12147:SF26">
    <property type="entry name" value="PEPTIDASE M28 DOMAIN-CONTAINING PROTEIN"/>
    <property type="match status" value="1"/>
</dbReference>
<organism evidence="3 4">
    <name type="scientific">Catalinimonas alkaloidigena</name>
    <dbReference type="NCBI Taxonomy" id="1075417"/>
    <lineage>
        <taxon>Bacteria</taxon>
        <taxon>Pseudomonadati</taxon>
        <taxon>Bacteroidota</taxon>
        <taxon>Cytophagia</taxon>
        <taxon>Cytophagales</taxon>
        <taxon>Catalimonadaceae</taxon>
        <taxon>Catalinimonas</taxon>
    </lineage>
</organism>
<dbReference type="Pfam" id="PF04389">
    <property type="entry name" value="Peptidase_M28"/>
    <property type="match status" value="1"/>
</dbReference>
<feature type="chain" id="PRO_5011787397" evidence="1">
    <location>
        <begin position="23"/>
        <end position="529"/>
    </location>
</feature>
<dbReference type="Proteomes" id="UP000198510">
    <property type="component" value="Unassembled WGS sequence"/>
</dbReference>
<keyword evidence="1" id="KW-0732">Signal</keyword>
<dbReference type="SUPFAM" id="SSF53187">
    <property type="entry name" value="Zn-dependent exopeptidases"/>
    <property type="match status" value="1"/>
</dbReference>
<dbReference type="InterPro" id="IPR046450">
    <property type="entry name" value="PA_dom_sf"/>
</dbReference>
<dbReference type="EMBL" id="FNFO01000003">
    <property type="protein sequence ID" value="SDK67084.1"/>
    <property type="molecule type" value="Genomic_DNA"/>
</dbReference>
<evidence type="ECO:0000259" key="2">
    <source>
        <dbReference type="Pfam" id="PF04389"/>
    </source>
</evidence>
<dbReference type="PANTHER" id="PTHR12147">
    <property type="entry name" value="METALLOPEPTIDASE M28 FAMILY MEMBER"/>
    <property type="match status" value="1"/>
</dbReference>
<evidence type="ECO:0000256" key="1">
    <source>
        <dbReference type="SAM" id="SignalP"/>
    </source>
</evidence>
<name>A0A1G9DTC7_9BACT</name>
<reference evidence="3 4" key="1">
    <citation type="submission" date="2016-10" db="EMBL/GenBank/DDBJ databases">
        <authorList>
            <person name="de Groot N.N."/>
        </authorList>
    </citation>
    <scope>NUCLEOTIDE SEQUENCE [LARGE SCALE GENOMIC DNA]</scope>
    <source>
        <strain evidence="3 4">DSM 25186</strain>
    </source>
</reference>
<keyword evidence="4" id="KW-1185">Reference proteome</keyword>
<dbReference type="GO" id="GO:0006508">
    <property type="term" value="P:proteolysis"/>
    <property type="evidence" value="ECO:0007669"/>
    <property type="project" value="InterPro"/>
</dbReference>
<dbReference type="Gene3D" id="3.40.630.10">
    <property type="entry name" value="Zn peptidases"/>
    <property type="match status" value="2"/>
</dbReference>
<dbReference type="InterPro" id="IPR018247">
    <property type="entry name" value="EF_Hand_1_Ca_BS"/>
</dbReference>
<dbReference type="STRING" id="1075417.SAMN05421823_103241"/>
<dbReference type="PROSITE" id="PS00018">
    <property type="entry name" value="EF_HAND_1"/>
    <property type="match status" value="1"/>
</dbReference>
<gene>
    <name evidence="3" type="ORF">SAMN05421823_103241</name>
</gene>
<evidence type="ECO:0000313" key="4">
    <source>
        <dbReference type="Proteomes" id="UP000198510"/>
    </source>
</evidence>
<dbReference type="OrthoDB" id="1521787at2"/>
<dbReference type="PROSITE" id="PS51257">
    <property type="entry name" value="PROKAR_LIPOPROTEIN"/>
    <property type="match status" value="1"/>
</dbReference>
<dbReference type="SUPFAM" id="SSF52025">
    <property type="entry name" value="PA domain"/>
    <property type="match status" value="1"/>
</dbReference>
<evidence type="ECO:0000313" key="3">
    <source>
        <dbReference type="EMBL" id="SDK67084.1"/>
    </source>
</evidence>
<dbReference type="Gene3D" id="3.50.30.30">
    <property type="match status" value="1"/>
</dbReference>
<dbReference type="RefSeq" id="WP_089681262.1">
    <property type="nucleotide sequence ID" value="NZ_FNFO01000003.1"/>
</dbReference>
<dbReference type="InterPro" id="IPR045175">
    <property type="entry name" value="M28_fam"/>
</dbReference>
<proteinExistence type="predicted"/>
<sequence length="529" mass="59903">MKLHPQPWLLLVWVGCSLPALAQEKDPEAVRYANTITVNDLREHLTIIASDSFEGRETGERGQKLAADYIARQFAENNLRPPVMGSEGKTYLQSFEVREQRWGEMALRVKGKSYEFLEDYYPAALFDIPQPNEWDVVFAGYGIEDERYSDYQDLDVAGKAVLILAGEPQLPDGRYVLTGDKNHSGWAEGWNRKTELAQRKGAAAVFQLRHTSDREFTDYLNRYIHYLEGARMSFEASKTLDSFGTFVVKPTVAARMAGTSLKKLAIFLNPSAEPKLPRWARKERPVVVQADRIETSVQTENVLGLVEGSDLKDEVVVITAHYDHVGRRDTAIYNGADDDGSGTVAVLELAQAFATAKAEGHGPRRSLLFMTFTGEEKGLLGSNYYSDYPVIPMDSTVADLNIDMIGRLDEAHSEPDYIYIIGSTMLSSELHAVSEAANATYSQLNLDYKYNRKDDPNRFYYRSDHYNFAKNGVPVIFYFSGVHEDYHRPTDEVGKIHFEKMEKVTRLVFYTAWQLANQPQRIKVDQVQP</sequence>
<feature type="domain" description="Peptidase M28" evidence="2">
    <location>
        <begin position="301"/>
        <end position="511"/>
    </location>
</feature>
<dbReference type="GO" id="GO:0008235">
    <property type="term" value="F:metalloexopeptidase activity"/>
    <property type="evidence" value="ECO:0007669"/>
    <property type="project" value="InterPro"/>
</dbReference>
<dbReference type="InterPro" id="IPR007484">
    <property type="entry name" value="Peptidase_M28"/>
</dbReference>
<protein>
    <submittedName>
        <fullName evidence="3">Peptidase family M28</fullName>
    </submittedName>
</protein>
<dbReference type="AlphaFoldDB" id="A0A1G9DTC7"/>
<feature type="signal peptide" evidence="1">
    <location>
        <begin position="1"/>
        <end position="22"/>
    </location>
</feature>